<feature type="chain" id="PRO_5046783615" description="DNA-binding protein" evidence="2">
    <location>
        <begin position="25"/>
        <end position="168"/>
    </location>
</feature>
<dbReference type="Gene3D" id="2.40.50.140">
    <property type="entry name" value="Nucleic acid-binding proteins"/>
    <property type="match status" value="1"/>
</dbReference>
<evidence type="ECO:0008006" key="5">
    <source>
        <dbReference type="Google" id="ProtNLM"/>
    </source>
</evidence>
<reference evidence="3 4" key="1">
    <citation type="submission" date="2021-03" db="EMBL/GenBank/DDBJ databases">
        <title>Caproiciproducens sp. nov. isolated from feces of cow.</title>
        <authorList>
            <person name="Choi J.-Y."/>
        </authorList>
    </citation>
    <scope>NUCLEOTIDE SEQUENCE [LARGE SCALE GENOMIC DNA]</scope>
    <source>
        <strain evidence="3 4">AGMB10547</strain>
    </source>
</reference>
<name>A0ABS7DRB9_9FIRM</name>
<keyword evidence="1" id="KW-0812">Transmembrane</keyword>
<accession>A0ABS7DRB9</accession>
<sequence length="168" mass="18281">MRKILQTLILCLILVIPFSVQVRAADAVSINSLIENAKAMDGKEVSVQGEAIGEMLERGEYCWVNLNDGTNAIGIWMKTADARSITRYGDYKNTGDTVKITGVFYRACAQHGGEADIHGTSLQIVKKGVSSVYPVSSGKLLTAVLLTVLAGCLFTVYYRISRKPRPVP</sequence>
<dbReference type="EMBL" id="JAGFNZ010000006">
    <property type="protein sequence ID" value="MBW7573853.1"/>
    <property type="molecule type" value="Genomic_DNA"/>
</dbReference>
<evidence type="ECO:0000256" key="1">
    <source>
        <dbReference type="SAM" id="Phobius"/>
    </source>
</evidence>
<evidence type="ECO:0000313" key="4">
    <source>
        <dbReference type="Proteomes" id="UP000719942"/>
    </source>
</evidence>
<keyword evidence="2" id="KW-0732">Signal</keyword>
<comment type="caution">
    <text evidence="3">The sequence shown here is derived from an EMBL/GenBank/DDBJ whole genome shotgun (WGS) entry which is preliminary data.</text>
</comment>
<proteinExistence type="predicted"/>
<feature type="transmembrane region" description="Helical" evidence="1">
    <location>
        <begin position="140"/>
        <end position="160"/>
    </location>
</feature>
<evidence type="ECO:0000313" key="3">
    <source>
        <dbReference type="EMBL" id="MBW7573853.1"/>
    </source>
</evidence>
<evidence type="ECO:0000256" key="2">
    <source>
        <dbReference type="SAM" id="SignalP"/>
    </source>
</evidence>
<keyword evidence="4" id="KW-1185">Reference proteome</keyword>
<organism evidence="3 4">
    <name type="scientific">Caproiciproducens faecalis</name>
    <dbReference type="NCBI Taxonomy" id="2820301"/>
    <lineage>
        <taxon>Bacteria</taxon>
        <taxon>Bacillati</taxon>
        <taxon>Bacillota</taxon>
        <taxon>Clostridia</taxon>
        <taxon>Eubacteriales</taxon>
        <taxon>Acutalibacteraceae</taxon>
        <taxon>Caproiciproducens</taxon>
    </lineage>
</organism>
<protein>
    <recommendedName>
        <fullName evidence="5">DNA-binding protein</fullName>
    </recommendedName>
</protein>
<keyword evidence="1" id="KW-0472">Membrane</keyword>
<feature type="signal peptide" evidence="2">
    <location>
        <begin position="1"/>
        <end position="24"/>
    </location>
</feature>
<dbReference type="InterPro" id="IPR012340">
    <property type="entry name" value="NA-bd_OB-fold"/>
</dbReference>
<keyword evidence="1" id="KW-1133">Transmembrane helix</keyword>
<dbReference type="Proteomes" id="UP000719942">
    <property type="component" value="Unassembled WGS sequence"/>
</dbReference>
<gene>
    <name evidence="3" type="ORF">J5W02_13640</name>
</gene>
<dbReference type="RefSeq" id="WP_219966259.1">
    <property type="nucleotide sequence ID" value="NZ_JAGFNZ010000006.1"/>
</dbReference>